<dbReference type="HOGENOM" id="CLU_007399_0_0_5"/>
<dbReference type="InterPro" id="IPR050881">
    <property type="entry name" value="LL-DAP_aminotransferase"/>
</dbReference>
<gene>
    <name evidence="5" type="primary">adi</name>
    <name evidence="5" type="ORF">LPU83_pLPU83c_0639</name>
</gene>
<dbReference type="InterPro" id="IPR015421">
    <property type="entry name" value="PyrdxlP-dep_Trfase_major"/>
</dbReference>
<evidence type="ECO:0000259" key="4">
    <source>
        <dbReference type="Pfam" id="PF01276"/>
    </source>
</evidence>
<evidence type="ECO:0000313" key="6">
    <source>
        <dbReference type="Proteomes" id="UP000019443"/>
    </source>
</evidence>
<sequence length="912" mass="101990">MSQDPKHKVSRIDQFFSGPNARADRWRDLADSAEAWLAGSLDRTELEEELAELAITEAYFAYPGGQLLSALRENAVADNAAAMAHLVNRIVRALMTRSFRQDANDWDAGEDIRDNFPELVPSSLTTREHHRPYFETLIVTGVPASTWPALCTEWRKLRRPLDTFIYEPIFVGSLEDAFCATILNPSIAATVINEGFALRSRQDAPVLRSLIASLDSKEANTASPLGLAKILKRVRPELDLYLMVNRRVEELAGQADAGVARRTFYSVEELLELHLAILEGVQARYETPFFDNLKKYAQRPVGTFHALPIARGKSIFKSDWIRDMGEFYGPTLFLAESSATTGGLDSLLEPTGNIKKAQELAARAFGADHVFFVTNGTSTSNKMAVQALLGPGDIAIVDRNCHKSHHYGMVLAGAQPLYVEAFPMTEYSMYGAVPLRTIKQALLNLKADGRLNRAKMVDLTNCTFDGHIYNTRRVMEECLAIKPDLIFLWDEAWFGFARFSPFLRPRTAMGAADDIEAWIHDPESVVAYEKQQAELGASPSDDTLLNTHLLADPREVKLRVYQTNSTHKSMSALRQGSMLLVKDVEFHTVEAQFHEAVFTHASTSPNQQLIASLDVARRQMELEGYGLVHNAIEIALAIRQAIGRHPLISKYFHVLGSDKMVPDQFRESGFTDFLDPKSNWVAAWRSFKDDEFCLDPTRMTLVCGTAGLDGTQFKKLLADRYNIQLNKTSRNSVLLQSNINNTRSDVAHLIRVLVEISSEIAQRLVESGPNVRKEFDARVKSLMTDVPDLPNFSHFHDAFRADAGQRTNEGDIRGGFYSAYNADGCEYIRLADREIDRRLKEGPDLVSANFVIPYPPGFPIMVPGQVITQETIDFMRKLDVKEIHGYDAAEGLRLVRAEALAKRTGKSAKRAA</sequence>
<dbReference type="Proteomes" id="UP000019443">
    <property type="component" value="Plasmid pLPU83c"/>
</dbReference>
<evidence type="ECO:0000256" key="2">
    <source>
        <dbReference type="ARBA" id="ARBA00022576"/>
    </source>
</evidence>
<dbReference type="AlphaFoldDB" id="W6S4H2"/>
<dbReference type="Pfam" id="PF01276">
    <property type="entry name" value="OKR_DC_1"/>
    <property type="match status" value="2"/>
</dbReference>
<dbReference type="Gene3D" id="3.90.105.10">
    <property type="entry name" value="Molybdopterin biosynthesis moea protein, domain 2"/>
    <property type="match status" value="1"/>
</dbReference>
<dbReference type="Gene3D" id="3.40.640.10">
    <property type="entry name" value="Type I PLP-dependent aspartate aminotransferase-like (Major domain)"/>
    <property type="match status" value="1"/>
</dbReference>
<reference evidence="5" key="1">
    <citation type="submission" date="2013-11" db="EMBL/GenBank/DDBJ databases">
        <title>Draft genome sequence of the broad-host-range Rhizobium sp. LPU83 strain, a member of the low-genetic diversity Oregon-like Rhizobium sp. group.</title>
        <authorList>
            <person name="Wibberg D."/>
            <person name="Puehler A."/>
            <person name="Schlueter A."/>
        </authorList>
    </citation>
    <scope>NUCLEOTIDE SEQUENCE [LARGE SCALE GENOMIC DNA]</scope>
    <source>
        <strain evidence="5">LPU83</strain>
        <plasmid evidence="5">pLPU83c</plasmid>
    </source>
</reference>
<evidence type="ECO:0000256" key="3">
    <source>
        <dbReference type="ARBA" id="ARBA00022679"/>
    </source>
</evidence>
<keyword evidence="5" id="KW-0614">Plasmid</keyword>
<accession>W6S4H2</accession>
<name>W6S4H2_9HYPH</name>
<dbReference type="EMBL" id="HG916854">
    <property type="protein sequence ID" value="CDM61201.1"/>
    <property type="molecule type" value="Genomic_DNA"/>
</dbReference>
<dbReference type="PATRIC" id="fig|348824.6.peg.5397"/>
<keyword evidence="2" id="KW-0032">Aminotransferase</keyword>
<dbReference type="EC" id="4.1.1.19" evidence="5"/>
<organism evidence="5 6">
    <name type="scientific">Rhizobium favelukesii</name>
    <dbReference type="NCBI Taxonomy" id="348824"/>
    <lineage>
        <taxon>Bacteria</taxon>
        <taxon>Pseudomonadati</taxon>
        <taxon>Pseudomonadota</taxon>
        <taxon>Alphaproteobacteria</taxon>
        <taxon>Hyphomicrobiales</taxon>
        <taxon>Rhizobiaceae</taxon>
        <taxon>Rhizobium/Agrobacterium group</taxon>
        <taxon>Rhizobium</taxon>
    </lineage>
</organism>
<keyword evidence="6" id="KW-1185">Reference proteome</keyword>
<evidence type="ECO:0000313" key="5">
    <source>
        <dbReference type="EMBL" id="CDM61201.1"/>
    </source>
</evidence>
<feature type="domain" description="Orn/Lys/Arg decarboxylases family 1 pyridoxal-P attachment site" evidence="4">
    <location>
        <begin position="548"/>
        <end position="737"/>
    </location>
</feature>
<dbReference type="RefSeq" id="WP_024317700.1">
    <property type="nucleotide sequence ID" value="NZ_ATTO01000061.1"/>
</dbReference>
<dbReference type="SUPFAM" id="SSF53383">
    <property type="entry name" value="PLP-dependent transferases"/>
    <property type="match status" value="1"/>
</dbReference>
<proteinExistence type="predicted"/>
<dbReference type="PANTHER" id="PTHR42832">
    <property type="entry name" value="AMINO ACID AMINOTRANSFERASE"/>
    <property type="match status" value="1"/>
</dbReference>
<keyword evidence="5" id="KW-0456">Lyase</keyword>
<dbReference type="KEGG" id="rhl:LPU83_pLPU83c_0639"/>
<geneLocation type="plasmid" evidence="5 6">
    <name>pLPU83c</name>
</geneLocation>
<dbReference type="GO" id="GO:0008792">
    <property type="term" value="F:arginine decarboxylase activity"/>
    <property type="evidence" value="ECO:0007669"/>
    <property type="project" value="UniProtKB-EC"/>
</dbReference>
<comment type="cofactor">
    <cofactor evidence="1">
        <name>pyridoxal 5'-phosphate</name>
        <dbReference type="ChEBI" id="CHEBI:597326"/>
    </cofactor>
</comment>
<dbReference type="GO" id="GO:0008483">
    <property type="term" value="F:transaminase activity"/>
    <property type="evidence" value="ECO:0007669"/>
    <property type="project" value="UniProtKB-KW"/>
</dbReference>
<keyword evidence="3" id="KW-0808">Transferase</keyword>
<protein>
    <submittedName>
        <fullName evidence="5">Arginine decarboxylase</fullName>
        <ecNumber evidence="5">4.1.1.19</ecNumber>
    </submittedName>
</protein>
<dbReference type="PANTHER" id="PTHR42832:SF4">
    <property type="entry name" value="BLR3474 PROTEIN"/>
    <property type="match status" value="1"/>
</dbReference>
<dbReference type="CDD" id="cd00615">
    <property type="entry name" value="Orn_deC_like"/>
    <property type="match status" value="1"/>
</dbReference>
<dbReference type="InterPro" id="IPR000310">
    <property type="entry name" value="Orn/Lys/Arg_deCO2ase_major_dom"/>
</dbReference>
<evidence type="ECO:0000256" key="1">
    <source>
        <dbReference type="ARBA" id="ARBA00001933"/>
    </source>
</evidence>
<feature type="domain" description="Orn/Lys/Arg decarboxylases family 1 pyridoxal-P attachment site" evidence="4">
    <location>
        <begin position="287"/>
        <end position="525"/>
    </location>
</feature>
<dbReference type="InterPro" id="IPR015424">
    <property type="entry name" value="PyrdxlP-dep_Trfase"/>
</dbReference>